<dbReference type="WBParaSite" id="RSKR_0000460300.1">
    <property type="protein sequence ID" value="RSKR_0000460300.1"/>
    <property type="gene ID" value="RSKR_0000460300"/>
</dbReference>
<reference evidence="2" key="1">
    <citation type="submission" date="2016-11" db="UniProtKB">
        <authorList>
            <consortium name="WormBaseParasite"/>
        </authorList>
    </citation>
    <scope>IDENTIFICATION</scope>
    <source>
        <strain evidence="2">KR3021</strain>
    </source>
</reference>
<protein>
    <submittedName>
        <fullName evidence="2">Uncharacterized protein</fullName>
    </submittedName>
</protein>
<proteinExistence type="predicted"/>
<dbReference type="Proteomes" id="UP000095286">
    <property type="component" value="Unplaced"/>
</dbReference>
<sequence length="159" mass="17997">MSNINLSNVASSNFEEEFYNDMFASLGTTYPSTEQTVKEKKVYTAEESELILGNYFKYTQKIEEDLEEMKMKVIILQSKIKAKNVIKCRSCNNISGKFGVNLKVVKKCNLLKSAGILSMTFTSIRSLVEYLYENRLDTDQSGNTVLPSFGSFHQALSLL</sequence>
<organism evidence="1 2">
    <name type="scientific">Rhabditophanes sp. KR3021</name>
    <dbReference type="NCBI Taxonomy" id="114890"/>
    <lineage>
        <taxon>Eukaryota</taxon>
        <taxon>Metazoa</taxon>
        <taxon>Ecdysozoa</taxon>
        <taxon>Nematoda</taxon>
        <taxon>Chromadorea</taxon>
        <taxon>Rhabditida</taxon>
        <taxon>Tylenchina</taxon>
        <taxon>Panagrolaimomorpha</taxon>
        <taxon>Strongyloidoidea</taxon>
        <taxon>Alloionematidae</taxon>
        <taxon>Rhabditophanes</taxon>
    </lineage>
</organism>
<evidence type="ECO:0000313" key="1">
    <source>
        <dbReference type="Proteomes" id="UP000095286"/>
    </source>
</evidence>
<evidence type="ECO:0000313" key="2">
    <source>
        <dbReference type="WBParaSite" id="RSKR_0000460300.1"/>
    </source>
</evidence>
<name>A0AC35TW65_9BILA</name>
<accession>A0AC35TW65</accession>